<evidence type="ECO:0000256" key="1">
    <source>
        <dbReference type="SAM" id="MobiDB-lite"/>
    </source>
</evidence>
<feature type="region of interest" description="Disordered" evidence="1">
    <location>
        <begin position="463"/>
        <end position="513"/>
    </location>
</feature>
<organism evidence="2">
    <name type="scientific">Brassica cretica</name>
    <name type="common">Mustard</name>
    <dbReference type="NCBI Taxonomy" id="69181"/>
    <lineage>
        <taxon>Eukaryota</taxon>
        <taxon>Viridiplantae</taxon>
        <taxon>Streptophyta</taxon>
        <taxon>Embryophyta</taxon>
        <taxon>Tracheophyta</taxon>
        <taxon>Spermatophyta</taxon>
        <taxon>Magnoliopsida</taxon>
        <taxon>eudicotyledons</taxon>
        <taxon>Gunneridae</taxon>
        <taxon>Pentapetalae</taxon>
        <taxon>rosids</taxon>
        <taxon>malvids</taxon>
        <taxon>Brassicales</taxon>
        <taxon>Brassicaceae</taxon>
        <taxon>Brassiceae</taxon>
        <taxon>Brassica</taxon>
    </lineage>
</organism>
<gene>
    <name evidence="2" type="ORF">F2Q70_00038490</name>
</gene>
<feature type="compositionally biased region" description="Polar residues" evidence="1">
    <location>
        <begin position="469"/>
        <end position="478"/>
    </location>
</feature>
<dbReference type="EMBL" id="QGKY02000190">
    <property type="protein sequence ID" value="KAF2591848.1"/>
    <property type="molecule type" value="Genomic_DNA"/>
</dbReference>
<feature type="region of interest" description="Disordered" evidence="1">
    <location>
        <begin position="1"/>
        <end position="30"/>
    </location>
</feature>
<evidence type="ECO:0000313" key="2">
    <source>
        <dbReference type="EMBL" id="KAF2591848.1"/>
    </source>
</evidence>
<reference evidence="2" key="1">
    <citation type="submission" date="2019-12" db="EMBL/GenBank/DDBJ databases">
        <title>Genome sequencing and annotation of Brassica cretica.</title>
        <authorList>
            <person name="Studholme D.J."/>
            <person name="Sarris P.F."/>
        </authorList>
    </citation>
    <scope>NUCLEOTIDE SEQUENCE</scope>
    <source>
        <strain evidence="2">PFS-102/07</strain>
        <tissue evidence="2">Leaf</tissue>
    </source>
</reference>
<comment type="caution">
    <text evidence="2">The sequence shown here is derived from an EMBL/GenBank/DDBJ whole genome shotgun (WGS) entry which is preliminary data.</text>
</comment>
<accession>A0A8S9KEF4</accession>
<feature type="compositionally biased region" description="Basic and acidic residues" evidence="1">
    <location>
        <begin position="271"/>
        <end position="291"/>
    </location>
</feature>
<name>A0A8S9KEF4_BRACR</name>
<protein>
    <submittedName>
        <fullName evidence="2">Uncharacterized protein</fullName>
    </submittedName>
</protein>
<feature type="region of interest" description="Disordered" evidence="1">
    <location>
        <begin position="270"/>
        <end position="291"/>
    </location>
</feature>
<sequence length="855" mass="96759">MPKIDSTRIDALRPRPKPSANLPYTTSTHSEDATDVMEMDKVPMGRTLRKRKEKFSKHLKRGVNEKEMENFLKRVLRIPLEKPFEEAYFTHRLWMFFRETKETQEDIRRMFHEKKSDPGKFAIPCLVKGLKVESSQESFTFVDCSQRNSGGIVRDLEVQIGEVCNMQTNQLCLTLIDPHAYYDPIPGMKPHTSSRRIDNPGLIAACLCGAEYETEYSASIETHTATSIDIATTEAHDEDYMEERAIEYHALCSEEDRLLHHSYRNAPSIDRGYKPSIDTHHHQTNRGRESTDAAYHTSIDNGVDLAREGNYLIESWVDDHYHESFSVETAISQPRADELHEGFTTEELLNMQERDEEDQHQAEACGEGTRFSRLLTRANCPSIDINIPSSIDSHPKPPSTVSEKAKHYNDHLTHDEFGIFRDPDGYARVMDGHALKVSREDIADILQMANGAENLFVQRRKTPEHQKRVPTTSYNTSGGVDDRFKPKYRQHTRPSIDSSVPPSIDRRPDYGKTSYNPDGIRRFHWEKKDEYGVYRDAHGHARGIDGDIIHISKDDIRSILERASIDEQSYICLPEHATSFTHTKLVPEIYTKDEVNEIVYGFCGAEGKSEDEFQMKLDGVYYPLNNIISWLTAYLEEMRQDIANMQTHRAAEEITPPLQSIENATATMHDKWRRGDEAMRDFTAPVEGPTIPAIGESAEADADSVEATDVDALKELEGRLMNAIRDGLKEVNKKFESLGNQLTLLEKEVMSLAMSVPDAAGVLDIAKQMQSEHGEEMYATAEKFEISEKAKNDVAKVGEKEKPKGISANVRSPIVTRALKGAAAQNKECAQKKASAPKKAGGQKNAVTRKKTANK</sequence>
<dbReference type="AlphaFoldDB" id="A0A8S9KEF4"/>
<proteinExistence type="predicted"/>
<feature type="region of interest" description="Disordered" evidence="1">
    <location>
        <begin position="826"/>
        <end position="855"/>
    </location>
</feature>
<feature type="compositionally biased region" description="Basic and acidic residues" evidence="1">
    <location>
        <begin position="1"/>
        <end position="13"/>
    </location>
</feature>